<sequence length="94" mass="10533">MDLDSSHADTYTQQEKAAYNARYQTIELHPLVAFDRLTGDLLKAKLRLGNVYTSNGVVDFIRPVNLARMTVSLLTYNLTNWLLTLSFPAASKGI</sequence>
<accession>A0ABM6JWM2</accession>
<keyword evidence="3" id="KW-1185">Reference proteome</keyword>
<reference evidence="2 3" key="1">
    <citation type="submission" date="2016-04" db="EMBL/GenBank/DDBJ databases">
        <title>Comparative Genomics and Epigenetics of Sporosarcina ureae.</title>
        <authorList>
            <person name="Oliver A.S."/>
            <person name="Cooper K.K."/>
        </authorList>
    </citation>
    <scope>NUCLEOTIDE SEQUENCE [LARGE SCALE GENOMIC DNA]</scope>
    <source>
        <strain evidence="2 3">S204</strain>
    </source>
</reference>
<protein>
    <recommendedName>
        <fullName evidence="1">Transposase DDE domain-containing protein</fullName>
    </recommendedName>
</protein>
<dbReference type="Pfam" id="PF13701">
    <property type="entry name" value="DDE_Tnp_1_4"/>
    <property type="match status" value="1"/>
</dbReference>
<organism evidence="2 3">
    <name type="scientific">Sporosarcina ureae</name>
    <dbReference type="NCBI Taxonomy" id="1571"/>
    <lineage>
        <taxon>Bacteria</taxon>
        <taxon>Bacillati</taxon>
        <taxon>Bacillota</taxon>
        <taxon>Bacilli</taxon>
        <taxon>Bacillales</taxon>
        <taxon>Caryophanaceae</taxon>
        <taxon>Sporosarcina</taxon>
    </lineage>
</organism>
<proteinExistence type="predicted"/>
<name>A0ABM6JWM2_SPOUR</name>
<dbReference type="EMBL" id="CP015108">
    <property type="protein sequence ID" value="ARF14667.1"/>
    <property type="molecule type" value="Genomic_DNA"/>
</dbReference>
<evidence type="ECO:0000259" key="1">
    <source>
        <dbReference type="Pfam" id="PF13701"/>
    </source>
</evidence>
<gene>
    <name evidence="2" type="ORF">SporoS204_11240</name>
</gene>
<feature type="domain" description="Transposase DDE" evidence="1">
    <location>
        <begin position="1"/>
        <end position="64"/>
    </location>
</feature>
<dbReference type="InterPro" id="IPR025668">
    <property type="entry name" value="Tnp_DDE_dom"/>
</dbReference>
<evidence type="ECO:0000313" key="2">
    <source>
        <dbReference type="EMBL" id="ARF14667.1"/>
    </source>
</evidence>
<evidence type="ECO:0000313" key="3">
    <source>
        <dbReference type="Proteomes" id="UP000192486"/>
    </source>
</evidence>
<dbReference type="Proteomes" id="UP000192486">
    <property type="component" value="Chromosome"/>
</dbReference>